<dbReference type="InterPro" id="IPR001597">
    <property type="entry name" value="ArAA_b-elim_lyase/Thr_aldolase"/>
</dbReference>
<evidence type="ECO:0000313" key="8">
    <source>
        <dbReference type="Proteomes" id="UP000299102"/>
    </source>
</evidence>
<dbReference type="InterPro" id="IPR015424">
    <property type="entry name" value="PyrdxlP-dep_Trfase"/>
</dbReference>
<proteinExistence type="inferred from homology"/>
<keyword evidence="8" id="KW-1185">Reference proteome</keyword>
<evidence type="ECO:0000256" key="1">
    <source>
        <dbReference type="ARBA" id="ARBA00001933"/>
    </source>
</evidence>
<evidence type="ECO:0000256" key="2">
    <source>
        <dbReference type="ARBA" id="ARBA00006966"/>
    </source>
</evidence>
<dbReference type="GO" id="GO:0006567">
    <property type="term" value="P:L-threonine catabolic process"/>
    <property type="evidence" value="ECO:0007669"/>
    <property type="project" value="TreeGrafter"/>
</dbReference>
<dbReference type="InterPro" id="IPR015422">
    <property type="entry name" value="PyrdxlP-dep_Trfase_small"/>
</dbReference>
<dbReference type="PIRSF" id="PIRSF017617">
    <property type="entry name" value="Thr_aldolase"/>
    <property type="match status" value="1"/>
</dbReference>
<sequence>MKHAMVNSALGDDGYNEDPTVNVLEAKIAIMLGKQAALFVPSGTMSNLIAGGVSHLAAVVMTTLKNKSDGTIDLDEFENYLKNRGRHAPIALLAAVENTHNACGGKVLPLQWLDDFASCAKKYALALHMDGARIFNAAEYLKVPAKRIVRDFDTVSVCFSKGLSAPVGSVLVGSYHFIEKARRIRQMLGGGMRQAGVLAAAALVALDETVPRLGEDHKRAQTLAKALNSLNLKSFNVDIETVHTNIVLVEINPNCSITGAEVCQRLGQISLAETHGDCRSSDGEGIILKAMNMSDKNVRFVLHREITDADLWLAIKKLTYVLREFDVQE</sequence>
<evidence type="ECO:0000313" key="7">
    <source>
        <dbReference type="EMBL" id="GBP71443.1"/>
    </source>
</evidence>
<gene>
    <name evidence="7" type="primary">THA2</name>
    <name evidence="7" type="ORF">EVAR_46248_1</name>
</gene>
<comment type="cofactor">
    <cofactor evidence="1">
        <name>pyridoxal 5'-phosphate</name>
        <dbReference type="ChEBI" id="CHEBI:597326"/>
    </cofactor>
</comment>
<reference evidence="7 8" key="1">
    <citation type="journal article" date="2019" name="Commun. Biol.">
        <title>The bagworm genome reveals a unique fibroin gene that provides high tensile strength.</title>
        <authorList>
            <person name="Kono N."/>
            <person name="Nakamura H."/>
            <person name="Ohtoshi R."/>
            <person name="Tomita M."/>
            <person name="Numata K."/>
            <person name="Arakawa K."/>
        </authorList>
    </citation>
    <scope>NUCLEOTIDE SEQUENCE [LARGE SCALE GENOMIC DNA]</scope>
</reference>
<dbReference type="FunFam" id="3.40.640.10:FF:000030">
    <property type="entry name" value="Low-specificity L-threonine aldolase"/>
    <property type="match status" value="1"/>
</dbReference>
<dbReference type="InterPro" id="IPR015421">
    <property type="entry name" value="PyrdxlP-dep_Trfase_major"/>
</dbReference>
<dbReference type="Proteomes" id="UP000299102">
    <property type="component" value="Unassembled WGS sequence"/>
</dbReference>
<comment type="similarity">
    <text evidence="2">Belongs to the threonine aldolase family.</text>
</comment>
<organism evidence="7 8">
    <name type="scientific">Eumeta variegata</name>
    <name type="common">Bagworm moth</name>
    <name type="synonym">Eumeta japonica</name>
    <dbReference type="NCBI Taxonomy" id="151549"/>
    <lineage>
        <taxon>Eukaryota</taxon>
        <taxon>Metazoa</taxon>
        <taxon>Ecdysozoa</taxon>
        <taxon>Arthropoda</taxon>
        <taxon>Hexapoda</taxon>
        <taxon>Insecta</taxon>
        <taxon>Pterygota</taxon>
        <taxon>Neoptera</taxon>
        <taxon>Endopterygota</taxon>
        <taxon>Lepidoptera</taxon>
        <taxon>Glossata</taxon>
        <taxon>Ditrysia</taxon>
        <taxon>Tineoidea</taxon>
        <taxon>Psychidae</taxon>
        <taxon>Oiketicinae</taxon>
        <taxon>Eumeta</taxon>
    </lineage>
</organism>
<comment type="caution">
    <text evidence="7">The sequence shown here is derived from an EMBL/GenBank/DDBJ whole genome shotgun (WGS) entry which is preliminary data.</text>
</comment>
<dbReference type="PANTHER" id="PTHR48097">
    <property type="entry name" value="L-THREONINE ALDOLASE-RELATED"/>
    <property type="match status" value="1"/>
</dbReference>
<dbReference type="AlphaFoldDB" id="A0A4C1Y7Y0"/>
<dbReference type="STRING" id="151549.A0A4C1Y7Y0"/>
<dbReference type="InterPro" id="IPR023603">
    <property type="entry name" value="Low_specificity_L-TA-like"/>
</dbReference>
<dbReference type="Gene3D" id="3.40.640.10">
    <property type="entry name" value="Type I PLP-dependent aspartate aminotransferase-like (Major domain)"/>
    <property type="match status" value="1"/>
</dbReference>
<dbReference type="GO" id="GO:0005829">
    <property type="term" value="C:cytosol"/>
    <property type="evidence" value="ECO:0007669"/>
    <property type="project" value="TreeGrafter"/>
</dbReference>
<evidence type="ECO:0000256" key="5">
    <source>
        <dbReference type="PIRSR" id="PIRSR017617-1"/>
    </source>
</evidence>
<feature type="domain" description="Aromatic amino acid beta-eliminating lyase/threonine aldolase" evidence="6">
    <location>
        <begin position="51"/>
        <end position="249"/>
    </location>
</feature>
<evidence type="ECO:0000256" key="4">
    <source>
        <dbReference type="ARBA" id="ARBA00023239"/>
    </source>
</evidence>
<dbReference type="GO" id="GO:0008732">
    <property type="term" value="F:L-allo-threonine aldolase activity"/>
    <property type="evidence" value="ECO:0007669"/>
    <property type="project" value="TreeGrafter"/>
</dbReference>
<dbReference type="NCBIfam" id="NF041359">
    <property type="entry name" value="GntG_guanitoxin"/>
    <property type="match status" value="1"/>
</dbReference>
<dbReference type="Gene3D" id="3.90.1150.10">
    <property type="entry name" value="Aspartate Aminotransferase, domain 1"/>
    <property type="match status" value="1"/>
</dbReference>
<dbReference type="OrthoDB" id="10261951at2759"/>
<dbReference type="PANTHER" id="PTHR48097:SF9">
    <property type="entry name" value="L-THREONINE ALDOLASE"/>
    <property type="match status" value="1"/>
</dbReference>
<keyword evidence="3" id="KW-0663">Pyridoxal phosphate</keyword>
<dbReference type="SUPFAM" id="SSF53383">
    <property type="entry name" value="PLP-dependent transferases"/>
    <property type="match status" value="1"/>
</dbReference>
<evidence type="ECO:0000256" key="3">
    <source>
        <dbReference type="ARBA" id="ARBA00022898"/>
    </source>
</evidence>
<name>A0A4C1Y7Y0_EUMVA</name>
<evidence type="ECO:0000259" key="6">
    <source>
        <dbReference type="Pfam" id="PF01212"/>
    </source>
</evidence>
<accession>A0A4C1Y7Y0</accession>
<dbReference type="FunFam" id="3.90.1150.10:FF:000041">
    <property type="entry name" value="Low-specificity L-threonine aldolase"/>
    <property type="match status" value="1"/>
</dbReference>
<keyword evidence="4" id="KW-0456">Lyase</keyword>
<dbReference type="GO" id="GO:0006545">
    <property type="term" value="P:glycine biosynthetic process"/>
    <property type="evidence" value="ECO:0007669"/>
    <property type="project" value="TreeGrafter"/>
</dbReference>
<feature type="modified residue" description="N6-(pyridoxal phosphate)lysine" evidence="5">
    <location>
        <position position="161"/>
    </location>
</feature>
<dbReference type="EMBL" id="BGZK01001109">
    <property type="protein sequence ID" value="GBP71443.1"/>
    <property type="molecule type" value="Genomic_DNA"/>
</dbReference>
<dbReference type="Pfam" id="PF01212">
    <property type="entry name" value="Beta_elim_lyase"/>
    <property type="match status" value="2"/>
</dbReference>
<protein>
    <submittedName>
        <fullName evidence="7">Probable low-specificity L-threonine aldolase 2</fullName>
    </submittedName>
</protein>
<feature type="domain" description="Aromatic amino acid beta-eliminating lyase/threonine aldolase" evidence="6">
    <location>
        <begin position="1"/>
        <end position="50"/>
    </location>
</feature>